<proteinExistence type="predicted"/>
<reference evidence="2 3" key="1">
    <citation type="submission" date="2020-08" db="EMBL/GenBank/DDBJ databases">
        <title>Genomic Encyclopedia of Type Strains, Phase III (KMG-III): the genomes of soil and plant-associated and newly described type strains.</title>
        <authorList>
            <person name="Whitman W."/>
        </authorList>
    </citation>
    <scope>NUCLEOTIDE SEQUENCE [LARGE SCALE GENOMIC DNA]</scope>
    <source>
        <strain evidence="2 3">CECT 4462</strain>
    </source>
</reference>
<dbReference type="Proteomes" id="UP000549250">
    <property type="component" value="Unassembled WGS sequence"/>
</dbReference>
<protein>
    <recommendedName>
        <fullName evidence="4">Transmembrane protein</fullName>
    </recommendedName>
</protein>
<evidence type="ECO:0008006" key="4">
    <source>
        <dbReference type="Google" id="ProtNLM"/>
    </source>
</evidence>
<feature type="transmembrane region" description="Helical" evidence="1">
    <location>
        <begin position="21"/>
        <end position="42"/>
    </location>
</feature>
<dbReference type="EMBL" id="JACHXI010000004">
    <property type="protein sequence ID" value="MBB3102756.1"/>
    <property type="molecule type" value="Genomic_DNA"/>
</dbReference>
<dbReference type="RefSeq" id="WP_183165737.1">
    <property type="nucleotide sequence ID" value="NZ_JACHXI010000004.1"/>
</dbReference>
<evidence type="ECO:0000313" key="3">
    <source>
        <dbReference type="Proteomes" id="UP000549250"/>
    </source>
</evidence>
<feature type="transmembrane region" description="Helical" evidence="1">
    <location>
        <begin position="155"/>
        <end position="177"/>
    </location>
</feature>
<organism evidence="2 3">
    <name type="scientific">Azomonas macrocytogenes</name>
    <name type="common">Azotobacter macrocytogenes</name>
    <dbReference type="NCBI Taxonomy" id="69962"/>
    <lineage>
        <taxon>Bacteria</taxon>
        <taxon>Pseudomonadati</taxon>
        <taxon>Pseudomonadota</taxon>
        <taxon>Gammaproteobacteria</taxon>
        <taxon>Pseudomonadales</taxon>
        <taxon>Pseudomonadaceae</taxon>
        <taxon>Azomonas</taxon>
    </lineage>
</organism>
<feature type="transmembrane region" description="Helical" evidence="1">
    <location>
        <begin position="94"/>
        <end position="116"/>
    </location>
</feature>
<accession>A0A839T2P3</accession>
<keyword evidence="1" id="KW-0472">Membrane</keyword>
<feature type="transmembrane region" description="Helical" evidence="1">
    <location>
        <begin position="54"/>
        <end position="73"/>
    </location>
</feature>
<keyword evidence="1" id="KW-0812">Transmembrane</keyword>
<dbReference type="AlphaFoldDB" id="A0A839T2P3"/>
<gene>
    <name evidence="2" type="ORF">FHR87_001144</name>
</gene>
<comment type="caution">
    <text evidence="2">The sequence shown here is derived from an EMBL/GenBank/DDBJ whole genome shotgun (WGS) entry which is preliminary data.</text>
</comment>
<evidence type="ECO:0000313" key="2">
    <source>
        <dbReference type="EMBL" id="MBB3102756.1"/>
    </source>
</evidence>
<keyword evidence="1" id="KW-1133">Transmembrane helix</keyword>
<sequence length="219" mass="24508">MQLLSTLREAWYFYSRHLGSIVLLCLPLILTESVARLAITYFTGSQDDLQLQDLLVSLLFYPIYTAALILFLDARSRGLVPHNNELLRQALQRWLPLAILSGCSAMLIMLGSSLMVLPGLWVMVKVIFAEYLLVLRGLSPLAALKESFVATRGHFLQIFSVVLVVVLPLWAFDFWLGGTLQTTANPLLIVLSDGLSGLLQLFATVVFFRVYMLLVPPRP</sequence>
<name>A0A839T2P3_AZOMA</name>
<feature type="transmembrane region" description="Helical" evidence="1">
    <location>
        <begin position="197"/>
        <end position="215"/>
    </location>
</feature>
<feature type="transmembrane region" description="Helical" evidence="1">
    <location>
        <begin position="122"/>
        <end position="143"/>
    </location>
</feature>
<evidence type="ECO:0000256" key="1">
    <source>
        <dbReference type="SAM" id="Phobius"/>
    </source>
</evidence>
<keyword evidence="3" id="KW-1185">Reference proteome</keyword>